<dbReference type="CDD" id="cd13568">
    <property type="entry name" value="PBP2_TAXI_TRAP_like_3"/>
    <property type="match status" value="1"/>
</dbReference>
<keyword evidence="1" id="KW-0732">Signal</keyword>
<dbReference type="EMBL" id="CP015243">
    <property type="protein sequence ID" value="ANF59515.1"/>
    <property type="molecule type" value="Genomic_DNA"/>
</dbReference>
<name>A0A172YKJ4_9GAMM</name>
<evidence type="ECO:0000313" key="2">
    <source>
        <dbReference type="EMBL" id="ANF59515.1"/>
    </source>
</evidence>
<dbReference type="AlphaFoldDB" id="A0A172YKJ4"/>
<feature type="chain" id="PRO_5008004801" evidence="1">
    <location>
        <begin position="22"/>
        <end position="319"/>
    </location>
</feature>
<dbReference type="PANTHER" id="PTHR42941">
    <property type="entry name" value="SLL1037 PROTEIN"/>
    <property type="match status" value="1"/>
</dbReference>
<sequence>MQGTLCAMLVGTALASTQAAAQSNFVTIGTGGQTGVYYVAGQSICRFMNSVGADQGIRCNAPSTAASVYNIQQLRGGEFDFGFVQADHEYKALNGLPPFEANGEMSNLRTVFALHPEVLTLVARNDANIETLADLEGKRVNIGVPGSGSRDTFGEVMQAMGWTASSFSLAAALAPTEMASALSDNNLDVMTYVVGHPSGAIQEGLSVVPSHIVPVEGEAVAELLASSPYFVEAEIPGGVYPGADEAIPSFGVNALLVTTEETDADTVYLLVKSVFDNLDRFKRLHPAFAELQPEQMIESGISAPLHEGAIRYYQERGWL</sequence>
<reference evidence="2 3" key="1">
    <citation type="submission" date="2016-04" db="EMBL/GenBank/DDBJ databases">
        <title>Complete Genome Sequence of Halotalea alkalilenta IHB B 13600.</title>
        <authorList>
            <person name="Swarnkar M.K."/>
            <person name="Sharma A."/>
            <person name="Kaushal K."/>
            <person name="Soni R."/>
            <person name="Rana S."/>
            <person name="Singh A.K."/>
            <person name="Gulati A."/>
        </authorList>
    </citation>
    <scope>NUCLEOTIDE SEQUENCE [LARGE SCALE GENOMIC DNA]</scope>
    <source>
        <strain evidence="2 3">IHB B 13600</strain>
    </source>
</reference>
<evidence type="ECO:0000256" key="1">
    <source>
        <dbReference type="SAM" id="SignalP"/>
    </source>
</evidence>
<keyword evidence="3" id="KW-1185">Reference proteome</keyword>
<dbReference type="SUPFAM" id="SSF53850">
    <property type="entry name" value="Periplasmic binding protein-like II"/>
    <property type="match status" value="1"/>
</dbReference>
<dbReference type="STRING" id="376489.A5892_05805"/>
<dbReference type="Pfam" id="PF16868">
    <property type="entry name" value="NMT1_3"/>
    <property type="match status" value="1"/>
</dbReference>
<accession>A0A172YKJ4</accession>
<dbReference type="InterPro" id="IPR011852">
    <property type="entry name" value="TRAP_TAXI"/>
</dbReference>
<feature type="signal peptide" evidence="1">
    <location>
        <begin position="1"/>
        <end position="21"/>
    </location>
</feature>
<gene>
    <name evidence="2" type="ORF">A5892_05805</name>
</gene>
<dbReference type="KEGG" id="haa:A5892_05805"/>
<protein>
    <submittedName>
        <fullName evidence="2">C4-dicarboxylate ABC transporter substrate-binding protein</fullName>
    </submittedName>
</protein>
<dbReference type="NCBIfam" id="TIGR02122">
    <property type="entry name" value="TRAP_TAXI"/>
    <property type="match status" value="1"/>
</dbReference>
<dbReference type="Proteomes" id="UP000077875">
    <property type="component" value="Chromosome"/>
</dbReference>
<organism evidence="2 3">
    <name type="scientific">Halotalea alkalilenta</name>
    <dbReference type="NCBI Taxonomy" id="376489"/>
    <lineage>
        <taxon>Bacteria</taxon>
        <taxon>Pseudomonadati</taxon>
        <taxon>Pseudomonadota</taxon>
        <taxon>Gammaproteobacteria</taxon>
        <taxon>Oceanospirillales</taxon>
        <taxon>Halomonadaceae</taxon>
        <taxon>Halotalea</taxon>
    </lineage>
</organism>
<evidence type="ECO:0000313" key="3">
    <source>
        <dbReference type="Proteomes" id="UP000077875"/>
    </source>
</evidence>
<dbReference type="PANTHER" id="PTHR42941:SF1">
    <property type="entry name" value="SLL1037 PROTEIN"/>
    <property type="match status" value="1"/>
</dbReference>
<dbReference type="Gene3D" id="3.40.190.10">
    <property type="entry name" value="Periplasmic binding protein-like II"/>
    <property type="match status" value="2"/>
</dbReference>
<proteinExistence type="predicted"/>